<dbReference type="PANTHER" id="PTHR11757">
    <property type="entry name" value="PROTEASE FAMILY S9A OLIGOPEPTIDASE"/>
    <property type="match status" value="1"/>
</dbReference>
<feature type="domain" description="Peptidase S9A N-terminal" evidence="7">
    <location>
        <begin position="18"/>
        <end position="378"/>
    </location>
</feature>
<dbReference type="Pfam" id="PF00326">
    <property type="entry name" value="Peptidase_S9"/>
    <property type="match status" value="1"/>
</dbReference>
<comment type="caution">
    <text evidence="8">The sequence shown here is derived from an EMBL/GenBank/DDBJ whole genome shotgun (WGS) entry which is preliminary data.</text>
</comment>
<gene>
    <name evidence="8" type="ORF">GCM10023167_04380</name>
</gene>
<keyword evidence="2" id="KW-0645">Protease</keyword>
<evidence type="ECO:0000259" key="6">
    <source>
        <dbReference type="Pfam" id="PF00326"/>
    </source>
</evidence>
<dbReference type="InterPro" id="IPR002471">
    <property type="entry name" value="Pept_S9_AS"/>
</dbReference>
<sequence>MTAPQHSPSPAASVPAPPVAARVPHERTHHGDTFVDHYEWLRDKESAQVIAHLEAENAYTAARTDHLAGLREDIFEEIRARVKESDLSVPVRRGDWWYFSRTTAGKDYAARCRVPVSGPDDWTPPDISGGGELPGEQVVLDSNVEADGCDFFSLGSYSVSPDGTRLAWAADTAGDERYTLRIRDLTTGEDLPDEIPNTFAGACFDVSGEYVFYTTVDDAWRPDRVWRHRVGSPAADDVCVFAEEDEKYFVGMGVSRSERYLFFVTASKITTGYWYLDALDPTGTPRPVWPRREGVEYSVEHAIISGEDRFLIVHNRDRADFEITDVPVSDPESEGRAVLTEIEGRRIEEIDAFRSFLAVSYREGGFARVGVIAVRDESPEELVADRGDSGLGAESQRGDEQTGAEVGAGRRVDAAGAEARGASATDAGQARDGSAAGVALAAGSPVPPRPESEPVPDAHTGRSLEGLPHSPYSEMVEVAADEPIGTMGVGANPEWTQPRLRLGYTSMVTPSVVFEYDVASGERTVLKRQPVLGGVDVAVYEQDLVWARAADGTEIPVSLVWRTDAVPAEGPAPTLLYGYGSYEASMDPYFSVARLSLLDRGVVYAIAHVRGGGEMGRHWYEEGRTLTKTNTFTDFIAAADHLIAAGRAVPERMVAMGGSAGGLLMGAVANMAPDRFAGISAHVPFVDALTSILMPELPLTVIEWDEWGDPLHDPEVYAYMRDYSPYENVTEQKYPRILAITSLNDTRVLYVEPAKWVARLREVGADALLKTEMAAGHGGASGRYDAWRETAFDFAWTLDVLGLAEGGSSPAGNAEGER</sequence>
<feature type="domain" description="Peptidase S9 prolyl oligopeptidase catalytic" evidence="6">
    <location>
        <begin position="589"/>
        <end position="802"/>
    </location>
</feature>
<accession>A0ABP8J2Y0</accession>
<feature type="domain" description="Peptidase S9A N-terminal" evidence="7">
    <location>
        <begin position="489"/>
        <end position="528"/>
    </location>
</feature>
<dbReference type="InterPro" id="IPR023302">
    <property type="entry name" value="Pept_S9A_N"/>
</dbReference>
<dbReference type="PANTHER" id="PTHR11757:SF19">
    <property type="entry name" value="PROLYL ENDOPEPTIDASE-LIKE"/>
    <property type="match status" value="1"/>
</dbReference>
<evidence type="ECO:0000256" key="5">
    <source>
        <dbReference type="SAM" id="MobiDB-lite"/>
    </source>
</evidence>
<dbReference type="RefSeq" id="WP_345029457.1">
    <property type="nucleotide sequence ID" value="NZ_BAABGL010000002.1"/>
</dbReference>
<evidence type="ECO:0000256" key="1">
    <source>
        <dbReference type="ARBA" id="ARBA00005228"/>
    </source>
</evidence>
<dbReference type="Proteomes" id="UP001500642">
    <property type="component" value="Unassembled WGS sequence"/>
</dbReference>
<organism evidence="8 9">
    <name type="scientific">Brevibacterium pityocampae</name>
    <dbReference type="NCBI Taxonomy" id="506594"/>
    <lineage>
        <taxon>Bacteria</taxon>
        <taxon>Bacillati</taxon>
        <taxon>Actinomycetota</taxon>
        <taxon>Actinomycetes</taxon>
        <taxon>Micrococcales</taxon>
        <taxon>Brevibacteriaceae</taxon>
        <taxon>Brevibacterium</taxon>
    </lineage>
</organism>
<dbReference type="Gene3D" id="3.40.50.1820">
    <property type="entry name" value="alpha/beta hydrolase"/>
    <property type="match status" value="1"/>
</dbReference>
<dbReference type="InterPro" id="IPR002470">
    <property type="entry name" value="Peptidase_S9A"/>
</dbReference>
<keyword evidence="4" id="KW-0720">Serine protease</keyword>
<reference evidence="9" key="1">
    <citation type="journal article" date="2019" name="Int. J. Syst. Evol. Microbiol.">
        <title>The Global Catalogue of Microorganisms (GCM) 10K type strain sequencing project: providing services to taxonomists for standard genome sequencing and annotation.</title>
        <authorList>
            <consortium name="The Broad Institute Genomics Platform"/>
            <consortium name="The Broad Institute Genome Sequencing Center for Infectious Disease"/>
            <person name="Wu L."/>
            <person name="Ma J."/>
        </authorList>
    </citation>
    <scope>NUCLEOTIDE SEQUENCE [LARGE SCALE GENOMIC DNA]</scope>
    <source>
        <strain evidence="9">JCM 17808</strain>
    </source>
</reference>
<evidence type="ECO:0000256" key="4">
    <source>
        <dbReference type="ARBA" id="ARBA00022825"/>
    </source>
</evidence>
<dbReference type="Gene3D" id="2.130.10.120">
    <property type="entry name" value="Prolyl oligopeptidase, N-terminal domain"/>
    <property type="match status" value="2"/>
</dbReference>
<feature type="compositionally biased region" description="Low complexity" evidence="5">
    <location>
        <begin position="414"/>
        <end position="444"/>
    </location>
</feature>
<evidence type="ECO:0000259" key="7">
    <source>
        <dbReference type="Pfam" id="PF02897"/>
    </source>
</evidence>
<name>A0ABP8J2Y0_9MICO</name>
<dbReference type="SUPFAM" id="SSF53474">
    <property type="entry name" value="alpha/beta-Hydrolases"/>
    <property type="match status" value="1"/>
</dbReference>
<evidence type="ECO:0000313" key="8">
    <source>
        <dbReference type="EMBL" id="GAA4384082.1"/>
    </source>
</evidence>
<keyword evidence="9" id="KW-1185">Reference proteome</keyword>
<feature type="region of interest" description="Disordered" evidence="5">
    <location>
        <begin position="382"/>
        <end position="469"/>
    </location>
</feature>
<evidence type="ECO:0000313" key="9">
    <source>
        <dbReference type="Proteomes" id="UP001500642"/>
    </source>
</evidence>
<dbReference type="Pfam" id="PF02897">
    <property type="entry name" value="Peptidase_S9_N"/>
    <property type="match status" value="2"/>
</dbReference>
<dbReference type="InterPro" id="IPR051543">
    <property type="entry name" value="Serine_Peptidase_S9A"/>
</dbReference>
<evidence type="ECO:0008006" key="10">
    <source>
        <dbReference type="Google" id="ProtNLM"/>
    </source>
</evidence>
<dbReference type="EMBL" id="BAABGL010000002">
    <property type="protein sequence ID" value="GAA4384082.1"/>
    <property type="molecule type" value="Genomic_DNA"/>
</dbReference>
<dbReference type="PRINTS" id="PR00862">
    <property type="entry name" value="PROLIGOPTASE"/>
</dbReference>
<evidence type="ECO:0000256" key="2">
    <source>
        <dbReference type="ARBA" id="ARBA00022670"/>
    </source>
</evidence>
<dbReference type="InterPro" id="IPR001375">
    <property type="entry name" value="Peptidase_S9_cat"/>
</dbReference>
<comment type="similarity">
    <text evidence="1">Belongs to the peptidase S9A family.</text>
</comment>
<proteinExistence type="inferred from homology"/>
<feature type="region of interest" description="Disordered" evidence="5">
    <location>
        <begin position="1"/>
        <end position="26"/>
    </location>
</feature>
<protein>
    <recommendedName>
        <fullName evidence="10">Oligopeptidase B</fullName>
    </recommendedName>
</protein>
<evidence type="ECO:0000256" key="3">
    <source>
        <dbReference type="ARBA" id="ARBA00022801"/>
    </source>
</evidence>
<dbReference type="InterPro" id="IPR029058">
    <property type="entry name" value="AB_hydrolase_fold"/>
</dbReference>
<dbReference type="SUPFAM" id="SSF50993">
    <property type="entry name" value="Peptidase/esterase 'gauge' domain"/>
    <property type="match status" value="1"/>
</dbReference>
<feature type="compositionally biased region" description="Low complexity" evidence="5">
    <location>
        <begin position="1"/>
        <end position="22"/>
    </location>
</feature>
<dbReference type="PROSITE" id="PS00708">
    <property type="entry name" value="PRO_ENDOPEP_SER"/>
    <property type="match status" value="1"/>
</dbReference>
<keyword evidence="3" id="KW-0378">Hydrolase</keyword>